<keyword evidence="2" id="KW-1185">Reference proteome</keyword>
<sequence>MYEPVDAQTSEERMCVLSPRDRCGIYGSNCSQWIIAMEILNLDMFLKTMEREVRRR</sequence>
<evidence type="ECO:0000313" key="2">
    <source>
        <dbReference type="Proteomes" id="UP000238479"/>
    </source>
</evidence>
<accession>A0A2P6PN04</accession>
<evidence type="ECO:0000313" key="1">
    <source>
        <dbReference type="EMBL" id="PRQ23318.1"/>
    </source>
</evidence>
<protein>
    <submittedName>
        <fullName evidence="1">Uncharacterized protein</fullName>
    </submittedName>
</protein>
<reference evidence="1 2" key="1">
    <citation type="journal article" date="2018" name="Nat. Genet.">
        <title>The Rosa genome provides new insights in the design of modern roses.</title>
        <authorList>
            <person name="Bendahmane M."/>
        </authorList>
    </citation>
    <scope>NUCLEOTIDE SEQUENCE [LARGE SCALE GENOMIC DNA]</scope>
    <source>
        <strain evidence="2">cv. Old Blush</strain>
    </source>
</reference>
<comment type="caution">
    <text evidence="1">The sequence shown here is derived from an EMBL/GenBank/DDBJ whole genome shotgun (WGS) entry which is preliminary data.</text>
</comment>
<name>A0A2P6PN04_ROSCH</name>
<dbReference type="EMBL" id="PDCK01000044">
    <property type="protein sequence ID" value="PRQ23318.1"/>
    <property type="molecule type" value="Genomic_DNA"/>
</dbReference>
<dbReference type="AlphaFoldDB" id="A0A2P6PN04"/>
<proteinExistence type="predicted"/>
<dbReference type="Proteomes" id="UP000238479">
    <property type="component" value="Chromosome 6"/>
</dbReference>
<gene>
    <name evidence="1" type="ORF">RchiOBHm_Chr6g0260041</name>
</gene>
<organism evidence="1 2">
    <name type="scientific">Rosa chinensis</name>
    <name type="common">China rose</name>
    <dbReference type="NCBI Taxonomy" id="74649"/>
    <lineage>
        <taxon>Eukaryota</taxon>
        <taxon>Viridiplantae</taxon>
        <taxon>Streptophyta</taxon>
        <taxon>Embryophyta</taxon>
        <taxon>Tracheophyta</taxon>
        <taxon>Spermatophyta</taxon>
        <taxon>Magnoliopsida</taxon>
        <taxon>eudicotyledons</taxon>
        <taxon>Gunneridae</taxon>
        <taxon>Pentapetalae</taxon>
        <taxon>rosids</taxon>
        <taxon>fabids</taxon>
        <taxon>Rosales</taxon>
        <taxon>Rosaceae</taxon>
        <taxon>Rosoideae</taxon>
        <taxon>Rosoideae incertae sedis</taxon>
        <taxon>Rosa</taxon>
    </lineage>
</organism>
<dbReference type="Gramene" id="PRQ23318">
    <property type="protein sequence ID" value="PRQ23318"/>
    <property type="gene ID" value="RchiOBHm_Chr6g0260041"/>
</dbReference>